<dbReference type="SUPFAM" id="SSF103263">
    <property type="entry name" value="Chorismate synthase, AroC"/>
    <property type="match status" value="1"/>
</dbReference>
<keyword evidence="4" id="KW-0028">Amino-acid biosynthesis</keyword>
<evidence type="ECO:0000256" key="7">
    <source>
        <dbReference type="ARBA" id="ARBA00022827"/>
    </source>
</evidence>
<evidence type="ECO:0000256" key="4">
    <source>
        <dbReference type="ARBA" id="ARBA00022605"/>
    </source>
</evidence>
<keyword evidence="8" id="KW-0521">NADP</keyword>
<keyword evidence="10" id="KW-0456">Lyase</keyword>
<dbReference type="Gene3D" id="3.60.150.10">
    <property type="entry name" value="Chorismate synthase AroC"/>
    <property type="match status" value="1"/>
</dbReference>
<dbReference type="GO" id="GO:0004107">
    <property type="term" value="F:chorismate synthase activity"/>
    <property type="evidence" value="ECO:0007669"/>
    <property type="project" value="UniProtKB-EC"/>
</dbReference>
<dbReference type="InterPro" id="IPR035904">
    <property type="entry name" value="Chorismate_synth_AroC_sf"/>
</dbReference>
<keyword evidence="6" id="KW-0288">FMN</keyword>
<evidence type="ECO:0000313" key="11">
    <source>
        <dbReference type="EMBL" id="GIC72181.1"/>
    </source>
</evidence>
<evidence type="ECO:0000256" key="9">
    <source>
        <dbReference type="ARBA" id="ARBA00023141"/>
    </source>
</evidence>
<keyword evidence="7" id="KW-0274">FAD</keyword>
<evidence type="ECO:0000256" key="2">
    <source>
        <dbReference type="ARBA" id="ARBA00008014"/>
    </source>
</evidence>
<evidence type="ECO:0000256" key="8">
    <source>
        <dbReference type="ARBA" id="ARBA00022857"/>
    </source>
</evidence>
<proteinExistence type="inferred from homology"/>
<dbReference type="AlphaFoldDB" id="A0ABD0AM89"/>
<dbReference type="InterPro" id="IPR000453">
    <property type="entry name" value="Chorismate_synth"/>
</dbReference>
<organism evidence="11 12">
    <name type="scientific">Limosilactobacillus fermentum</name>
    <name type="common">Lactobacillus fermentum</name>
    <dbReference type="NCBI Taxonomy" id="1613"/>
    <lineage>
        <taxon>Bacteria</taxon>
        <taxon>Bacillati</taxon>
        <taxon>Bacillota</taxon>
        <taxon>Bacilli</taxon>
        <taxon>Lactobacillales</taxon>
        <taxon>Lactobacillaceae</taxon>
        <taxon>Limosilactobacillus</taxon>
    </lineage>
</organism>
<dbReference type="EC" id="4.2.3.5" evidence="3"/>
<evidence type="ECO:0000256" key="10">
    <source>
        <dbReference type="ARBA" id="ARBA00023239"/>
    </source>
</evidence>
<keyword evidence="9" id="KW-0057">Aromatic amino acid biosynthesis</keyword>
<dbReference type="Proteomes" id="UP000653631">
    <property type="component" value="Unassembled WGS sequence"/>
</dbReference>
<evidence type="ECO:0000256" key="5">
    <source>
        <dbReference type="ARBA" id="ARBA00022630"/>
    </source>
</evidence>
<reference evidence="11 12" key="1">
    <citation type="submission" date="2021-01" db="EMBL/GenBank/DDBJ databases">
        <title>Development of a method for detection of lactic acid bacteria that cause putrefactive shochu mash.</title>
        <authorList>
            <person name="Takashita H."/>
            <person name="Fujihara E."/>
            <person name="Takayama K."/>
            <person name="Yamamoto H."/>
            <person name="Mizutani M."/>
            <person name="Kajiwara Y."/>
        </authorList>
    </citation>
    <scope>NUCLEOTIDE SEQUENCE [LARGE SCALE GENOMIC DNA]</scope>
    <source>
        <strain evidence="11 12">01-B1</strain>
    </source>
</reference>
<name>A0ABD0AM89_LIMFE</name>
<comment type="caution">
    <text evidence="11">The sequence shown here is derived from an EMBL/GenBank/DDBJ whole genome shotgun (WGS) entry which is preliminary data.</text>
</comment>
<protein>
    <recommendedName>
        <fullName evidence="3">chorismate synthase</fullName>
        <ecNumber evidence="3">4.2.3.5</ecNumber>
    </recommendedName>
</protein>
<dbReference type="Pfam" id="PF01264">
    <property type="entry name" value="Chorismate_synt"/>
    <property type="match status" value="1"/>
</dbReference>
<accession>A0ABD0AM89</accession>
<evidence type="ECO:0000256" key="6">
    <source>
        <dbReference type="ARBA" id="ARBA00022643"/>
    </source>
</evidence>
<gene>
    <name evidence="11" type="ORF">LF01B1_11960</name>
</gene>
<comment type="pathway">
    <text evidence="1">Metabolic intermediate biosynthesis; chorismate biosynthesis; chorismate from D-erythrose 4-phosphate and phosphoenolpyruvate: step 7/7.</text>
</comment>
<dbReference type="GO" id="GO:0009073">
    <property type="term" value="P:aromatic amino acid family biosynthetic process"/>
    <property type="evidence" value="ECO:0007669"/>
    <property type="project" value="UniProtKB-KW"/>
</dbReference>
<dbReference type="PANTHER" id="PTHR21085:SF0">
    <property type="entry name" value="CHORISMATE SYNTHASE"/>
    <property type="match status" value="1"/>
</dbReference>
<evidence type="ECO:0000313" key="12">
    <source>
        <dbReference type="Proteomes" id="UP000653631"/>
    </source>
</evidence>
<dbReference type="EMBL" id="BOLH01000010">
    <property type="protein sequence ID" value="GIC72181.1"/>
    <property type="molecule type" value="Genomic_DNA"/>
</dbReference>
<keyword evidence="5" id="KW-0285">Flavoprotein</keyword>
<evidence type="ECO:0000256" key="3">
    <source>
        <dbReference type="ARBA" id="ARBA00013036"/>
    </source>
</evidence>
<comment type="similarity">
    <text evidence="2">Belongs to the chorismate synthase family.</text>
</comment>
<sequence length="118" mass="12930">MKYRHRDLRNILERSSARETAIRVAVGNVCEQLLAAFGVTLVGYVQAIGPVDTDLTKPQTVSEIKDAITQNDLRILAQDRVAELHDLIDQTRRAGDTLGGWIRVVVNGMPAGIGSYVS</sequence>
<evidence type="ECO:0000256" key="1">
    <source>
        <dbReference type="ARBA" id="ARBA00005044"/>
    </source>
</evidence>
<dbReference type="GO" id="GO:0008652">
    <property type="term" value="P:amino acid biosynthetic process"/>
    <property type="evidence" value="ECO:0007669"/>
    <property type="project" value="UniProtKB-KW"/>
</dbReference>
<dbReference type="PANTHER" id="PTHR21085">
    <property type="entry name" value="CHORISMATE SYNTHASE"/>
    <property type="match status" value="1"/>
</dbReference>